<dbReference type="PANTHER" id="PTHR11183">
    <property type="entry name" value="GLYCOGENIN SUBFAMILY MEMBER"/>
    <property type="match status" value="1"/>
</dbReference>
<dbReference type="SUPFAM" id="SSF53448">
    <property type="entry name" value="Nucleotide-diphospho-sugar transferases"/>
    <property type="match status" value="1"/>
</dbReference>
<dbReference type="CDD" id="cd04194">
    <property type="entry name" value="GT8_A4GalT_like"/>
    <property type="match status" value="1"/>
</dbReference>
<dbReference type="KEGG" id="hix:NTHI723_01469"/>
<evidence type="ECO:0000313" key="2">
    <source>
        <dbReference type="Proteomes" id="UP000837924"/>
    </source>
</evidence>
<dbReference type="InterPro" id="IPR050587">
    <property type="entry name" value="GNT1/Glycosyltrans_8"/>
</dbReference>
<name>A0AAJ8WBT8_HAEIF</name>
<dbReference type="AlphaFoldDB" id="A0AAJ8WBT8"/>
<dbReference type="Pfam" id="PF01501">
    <property type="entry name" value="Glyco_transf_8"/>
    <property type="match status" value="1"/>
</dbReference>
<dbReference type="InterPro" id="IPR002495">
    <property type="entry name" value="Glyco_trans_8"/>
</dbReference>
<dbReference type="RefSeq" id="WP_044364919.1">
    <property type="nucleotide sequence ID" value="NZ_AP018768.1"/>
</dbReference>
<evidence type="ECO:0000313" key="1">
    <source>
        <dbReference type="EMBL" id="CAH0449002.1"/>
    </source>
</evidence>
<dbReference type="InterPro" id="IPR029044">
    <property type="entry name" value="Nucleotide-diphossugar_trans"/>
</dbReference>
<proteinExistence type="predicted"/>
<accession>A0AAJ8WBT8</accession>
<gene>
    <name evidence="1" type="ORF">KRLU271_LOCUS758</name>
</gene>
<reference evidence="2" key="1">
    <citation type="submission" date="2021-11" db="EMBL/GenBank/DDBJ databases">
        <authorList>
            <person name="Riesbeck K."/>
        </authorList>
    </citation>
    <scope>NUCLEOTIDE SEQUENCE [LARGE SCALE GENOMIC DNA]</scope>
</reference>
<sequence length="296" mass="34574">MKYNVMMASDANYLPYVEITLKSLLMHNENLSVFILHTGDISESWQNDLQPYFAKRYSTLQLVHIDKSELDSFSANNYITSATYLRFYIDRLLHYSDIPYWIYLDCDIVINGNITHPFECLDFSRHSLAAVLDPYVTRIGHPYKNKDYFNAGVLYFNMDKYQLGISSFSKELITLYTQLKESLIYGDQDILNYYFKDQWIPLDKRYNFQLDHMISINSFDISPVIFHFTGPHKPLDNIFSENACISAVISLFRLYASISWQIFALFHSVLQELIGLIKRDDVIGGFISFNRLGIIV</sequence>
<dbReference type="Proteomes" id="UP000837924">
    <property type="component" value="Chromosome"/>
</dbReference>
<organism evidence="1 2">
    <name type="scientific">Haemophilus influenzae</name>
    <dbReference type="NCBI Taxonomy" id="727"/>
    <lineage>
        <taxon>Bacteria</taxon>
        <taxon>Pseudomonadati</taxon>
        <taxon>Pseudomonadota</taxon>
        <taxon>Gammaproteobacteria</taxon>
        <taxon>Pasteurellales</taxon>
        <taxon>Pasteurellaceae</taxon>
        <taxon>Haemophilus</taxon>
    </lineage>
</organism>
<protein>
    <submittedName>
        <fullName evidence="1">Glycosyltransferase family 8 protein</fullName>
    </submittedName>
</protein>
<dbReference type="Gene3D" id="3.90.550.10">
    <property type="entry name" value="Spore Coat Polysaccharide Biosynthesis Protein SpsA, Chain A"/>
    <property type="match status" value="1"/>
</dbReference>
<dbReference type="GO" id="GO:0016757">
    <property type="term" value="F:glycosyltransferase activity"/>
    <property type="evidence" value="ECO:0007669"/>
    <property type="project" value="InterPro"/>
</dbReference>
<dbReference type="EMBL" id="OV040584">
    <property type="protein sequence ID" value="CAH0449002.1"/>
    <property type="molecule type" value="Genomic_DNA"/>
</dbReference>